<name>A0A0G4Q023_9GAMM</name>
<organism evidence="2 3">
    <name type="scientific">Proteus penneri</name>
    <dbReference type="NCBI Taxonomy" id="102862"/>
    <lineage>
        <taxon>Bacteria</taxon>
        <taxon>Pseudomonadati</taxon>
        <taxon>Pseudomonadota</taxon>
        <taxon>Gammaproteobacteria</taxon>
        <taxon>Enterobacterales</taxon>
        <taxon>Morganellaceae</taxon>
        <taxon>Proteus</taxon>
    </lineage>
</organism>
<dbReference type="InterPro" id="IPR036086">
    <property type="entry name" value="ParB/Sulfiredoxin_sf"/>
</dbReference>
<dbReference type="EMBL" id="CVRY01000001">
    <property type="protein sequence ID" value="CRL59004.1"/>
    <property type="molecule type" value="Genomic_DNA"/>
</dbReference>
<proteinExistence type="predicted"/>
<evidence type="ECO:0000313" key="3">
    <source>
        <dbReference type="Proteomes" id="UP000183920"/>
    </source>
</evidence>
<dbReference type="GO" id="GO:0071453">
    <property type="term" value="P:cellular response to oxygen levels"/>
    <property type="evidence" value="ECO:0007669"/>
    <property type="project" value="TreeGrafter"/>
</dbReference>
<accession>A0A0G4Q023</accession>
<dbReference type="RefSeq" id="WP_006537193.1">
    <property type="nucleotide sequence ID" value="NZ_CP059690.1"/>
</dbReference>
<dbReference type="InterPro" id="IPR003115">
    <property type="entry name" value="ParB_N"/>
</dbReference>
<sequence length="213" mass="24582">MTIETVFSSLKDYLLKLNDEQKIEAINKIKLFVHQISPFKNEPIDCVLWIKQNQVIANDYNPNVMSPTEKRLLKTSLIKDGYTQPVVVVSAPQNKTKQLQWQIVDGYHRYLLSKENALKKRINNYLPVTILDVKNNTMSDQIATTIRHNRARGQHQVAAMSDIVRDLSRLGWSDKRIGDELGMSQDEVLRLKQICGLAELFSKRLFSEAWTVK</sequence>
<dbReference type="GeneID" id="76522646"/>
<reference evidence="3" key="1">
    <citation type="submission" date="2015-06" db="EMBL/GenBank/DDBJ databases">
        <authorList>
            <person name="Urmite Genomes"/>
        </authorList>
    </citation>
    <scope>NUCLEOTIDE SEQUENCE [LARGE SCALE GENOMIC DNA]</scope>
    <source>
        <strain evidence="3">CSUR P1867</strain>
    </source>
</reference>
<dbReference type="PANTHER" id="PTHR30083:SF1">
    <property type="entry name" value="TRANSCRIPTIONAL REGULATOR"/>
    <property type="match status" value="1"/>
</dbReference>
<dbReference type="Proteomes" id="UP000183920">
    <property type="component" value="Unassembled WGS sequence"/>
</dbReference>
<protein>
    <submittedName>
        <fullName evidence="2">ParB-like nuclease domain protein</fullName>
    </submittedName>
</protein>
<dbReference type="Gene3D" id="3.90.1530.10">
    <property type="entry name" value="Conserved hypothetical protein from pyrococcus furiosus pfu- 392566-001, ParB domain"/>
    <property type="match status" value="1"/>
</dbReference>
<dbReference type="CDD" id="cd16397">
    <property type="entry name" value="IbrB_like"/>
    <property type="match status" value="1"/>
</dbReference>
<gene>
    <name evidence="2" type="ORF">BN1804_00175</name>
</gene>
<evidence type="ECO:0000259" key="1">
    <source>
        <dbReference type="SMART" id="SM00470"/>
    </source>
</evidence>
<dbReference type="PANTHER" id="PTHR30083">
    <property type="entry name" value="TRANSCRIPTIONAL REGULATOR-RELATED"/>
    <property type="match status" value="1"/>
</dbReference>
<feature type="domain" description="ParB-like N-terminal" evidence="1">
    <location>
        <begin position="48"/>
        <end position="150"/>
    </location>
</feature>
<dbReference type="AlphaFoldDB" id="A0A0G4Q023"/>
<dbReference type="SUPFAM" id="SSF110849">
    <property type="entry name" value="ParB/Sulfiredoxin"/>
    <property type="match status" value="1"/>
</dbReference>
<dbReference type="SMART" id="SM00470">
    <property type="entry name" value="ParB"/>
    <property type="match status" value="1"/>
</dbReference>
<evidence type="ECO:0000313" key="2">
    <source>
        <dbReference type="EMBL" id="CRL59004.1"/>
    </source>
</evidence>